<dbReference type="Proteomes" id="UP000235392">
    <property type="component" value="Unassembled WGS sequence"/>
</dbReference>
<dbReference type="AlphaFoldDB" id="A0A2N5UF20"/>
<proteinExistence type="predicted"/>
<name>A0A2N5UF20_9BASI</name>
<comment type="caution">
    <text evidence="2">The sequence shown here is derived from an EMBL/GenBank/DDBJ whole genome shotgun (WGS) entry which is preliminary data.</text>
</comment>
<evidence type="ECO:0000256" key="1">
    <source>
        <dbReference type="SAM" id="MobiDB-lite"/>
    </source>
</evidence>
<accession>A0A2N5UF20</accession>
<organism evidence="2 3">
    <name type="scientific">Puccinia coronata f. sp. avenae</name>
    <dbReference type="NCBI Taxonomy" id="200324"/>
    <lineage>
        <taxon>Eukaryota</taxon>
        <taxon>Fungi</taxon>
        <taxon>Dikarya</taxon>
        <taxon>Basidiomycota</taxon>
        <taxon>Pucciniomycotina</taxon>
        <taxon>Pucciniomycetes</taxon>
        <taxon>Pucciniales</taxon>
        <taxon>Pucciniaceae</taxon>
        <taxon>Puccinia</taxon>
    </lineage>
</organism>
<dbReference type="EMBL" id="PGCI01000162">
    <property type="protein sequence ID" value="PLW36308.1"/>
    <property type="molecule type" value="Genomic_DNA"/>
</dbReference>
<sequence length="212" mass="23904">MNMATAYLVLDNPAKPQLAKANSHSATTPYPPPPPSYHKSPDFSAANWRQKAHNSPLPPPPKDTPSPHAALSEIALILAEMKAQQKEDKLCRECNNNWAQHKADLDKKSRITAIAKRFFHEDILKPDGTNLYLWERMIQLHAEERFHNPDFFLGNNNVCIEDLDELVACGIIHALVDSNLTYNLLDLSSASDVYIHLVFKFRVINQASQLQA</sequence>
<protein>
    <submittedName>
        <fullName evidence="2">Uncharacterized protein</fullName>
    </submittedName>
</protein>
<evidence type="ECO:0000313" key="2">
    <source>
        <dbReference type="EMBL" id="PLW36308.1"/>
    </source>
</evidence>
<gene>
    <name evidence="2" type="ORF">PCASD_15936</name>
</gene>
<evidence type="ECO:0000313" key="3">
    <source>
        <dbReference type="Proteomes" id="UP000235392"/>
    </source>
</evidence>
<feature type="region of interest" description="Disordered" evidence="1">
    <location>
        <begin position="1"/>
        <end position="68"/>
    </location>
</feature>
<reference evidence="2 3" key="1">
    <citation type="submission" date="2017-11" db="EMBL/GenBank/DDBJ databases">
        <title>De novo assembly and phasing of dikaryotic genomes from two isolates of Puccinia coronata f. sp. avenae, the causal agent of oat crown rust.</title>
        <authorList>
            <person name="Miller M.E."/>
            <person name="Zhang Y."/>
            <person name="Omidvar V."/>
            <person name="Sperschneider J."/>
            <person name="Schwessinger B."/>
            <person name="Raley C."/>
            <person name="Palmer J.M."/>
            <person name="Garnica D."/>
            <person name="Upadhyaya N."/>
            <person name="Rathjen J."/>
            <person name="Taylor J.M."/>
            <person name="Park R.F."/>
            <person name="Dodds P.N."/>
            <person name="Hirsch C.D."/>
            <person name="Kianian S.F."/>
            <person name="Figueroa M."/>
        </authorList>
    </citation>
    <scope>NUCLEOTIDE SEQUENCE [LARGE SCALE GENOMIC DNA]</scope>
    <source>
        <strain evidence="2">12SD80</strain>
    </source>
</reference>